<dbReference type="EMBL" id="BATI01000005">
    <property type="protein sequence ID" value="GAD61139.1"/>
    <property type="molecule type" value="Genomic_DNA"/>
</dbReference>
<accession>U3ATY2</accession>
<evidence type="ECO:0000313" key="2">
    <source>
        <dbReference type="Proteomes" id="UP000016560"/>
    </source>
</evidence>
<organism evidence="1 2">
    <name type="scientific">Aquipseudomonas alcaligenes (strain ATCC 14909 / DSM 50342 / CCUG 1425 / JCM 20561 / NBRC 14159 / NCIMB 9945 / NCTC 10367 / 1577)</name>
    <name type="common">Pseudomonas alcaligenes</name>
    <dbReference type="NCBI Taxonomy" id="1215092"/>
    <lineage>
        <taxon>Bacteria</taxon>
        <taxon>Pseudomonadati</taxon>
        <taxon>Pseudomonadota</taxon>
        <taxon>Gammaproteobacteria</taxon>
        <taxon>Pseudomonadales</taxon>
        <taxon>Pseudomonadaceae</taxon>
        <taxon>Aquipseudomonas</taxon>
    </lineage>
</organism>
<dbReference type="AlphaFoldDB" id="U3ATY2"/>
<name>U3ATY2_AQUA1</name>
<gene>
    <name evidence="1" type="ORF">PA6_005_00260</name>
</gene>
<protein>
    <submittedName>
        <fullName evidence="1">Uncharacterized protein</fullName>
    </submittedName>
</protein>
<dbReference type="Proteomes" id="UP000016560">
    <property type="component" value="Unassembled WGS sequence"/>
</dbReference>
<keyword evidence="2" id="KW-1185">Reference proteome</keyword>
<sequence>MTINGTLPRCDPGNQSSLRDWLSFQDSEARLLIEGRAPMQRAQPSPDTLAQASFICRRAGGCRRGADHTFGYFLLGKQEKVTRRKGEKGKIRFTQWFRK</sequence>
<proteinExistence type="predicted"/>
<evidence type="ECO:0000313" key="1">
    <source>
        <dbReference type="EMBL" id="GAD61139.1"/>
    </source>
</evidence>
<comment type="caution">
    <text evidence="1">The sequence shown here is derived from an EMBL/GenBank/DDBJ whole genome shotgun (WGS) entry which is preliminary data.</text>
</comment>
<reference evidence="1" key="1">
    <citation type="submission" date="2024-09" db="EMBL/GenBank/DDBJ databases">
        <title>Whole genome shotgun sequence of Pseudomonas alcaligenes NBRC 14159.</title>
        <authorList>
            <person name="Yoshida I."/>
            <person name="Hosoyama A."/>
            <person name="Tsuchikane K."/>
            <person name="Noguchi M."/>
            <person name="Hirakata S."/>
            <person name="Ando Y."/>
            <person name="Ohji S."/>
            <person name="Yamazoe A."/>
            <person name="Yamazaki S."/>
            <person name="Fujita N."/>
        </authorList>
    </citation>
    <scope>NUCLEOTIDE SEQUENCE</scope>
    <source>
        <strain evidence="1">NBRC 14159</strain>
    </source>
</reference>